<gene>
    <name evidence="2" type="ORF">GCM10022403_099060</name>
</gene>
<name>A0ABP7JQX9_9ACTN</name>
<feature type="region of interest" description="Disordered" evidence="1">
    <location>
        <begin position="1"/>
        <end position="33"/>
    </location>
</feature>
<proteinExistence type="predicted"/>
<organism evidence="2 3">
    <name type="scientific">Streptomyces coacervatus</name>
    <dbReference type="NCBI Taxonomy" id="647381"/>
    <lineage>
        <taxon>Bacteria</taxon>
        <taxon>Bacillati</taxon>
        <taxon>Actinomycetota</taxon>
        <taxon>Actinomycetes</taxon>
        <taxon>Kitasatosporales</taxon>
        <taxon>Streptomycetaceae</taxon>
        <taxon>Streptomyces</taxon>
    </lineage>
</organism>
<evidence type="ECO:0000313" key="3">
    <source>
        <dbReference type="Proteomes" id="UP001501009"/>
    </source>
</evidence>
<comment type="caution">
    <text evidence="2">The sequence shown here is derived from an EMBL/GenBank/DDBJ whole genome shotgun (WGS) entry which is preliminary data.</text>
</comment>
<feature type="compositionally biased region" description="Polar residues" evidence="1">
    <location>
        <begin position="1"/>
        <end position="15"/>
    </location>
</feature>
<dbReference type="RefSeq" id="WP_275768299.1">
    <property type="nucleotide sequence ID" value="NZ_BAABDE010000052.1"/>
</dbReference>
<accession>A0ABP7JQX9</accession>
<dbReference type="Proteomes" id="UP001501009">
    <property type="component" value="Unassembled WGS sequence"/>
</dbReference>
<evidence type="ECO:0000256" key="1">
    <source>
        <dbReference type="SAM" id="MobiDB-lite"/>
    </source>
</evidence>
<evidence type="ECO:0000313" key="2">
    <source>
        <dbReference type="EMBL" id="GAA3851818.1"/>
    </source>
</evidence>
<reference evidence="3" key="1">
    <citation type="journal article" date="2019" name="Int. J. Syst. Evol. Microbiol.">
        <title>The Global Catalogue of Microorganisms (GCM) 10K type strain sequencing project: providing services to taxonomists for standard genome sequencing and annotation.</title>
        <authorList>
            <consortium name="The Broad Institute Genomics Platform"/>
            <consortium name="The Broad Institute Genome Sequencing Center for Infectious Disease"/>
            <person name="Wu L."/>
            <person name="Ma J."/>
        </authorList>
    </citation>
    <scope>NUCLEOTIDE SEQUENCE [LARGE SCALE GENOMIC DNA]</scope>
    <source>
        <strain evidence="3">JCM 17138</strain>
    </source>
</reference>
<keyword evidence="3" id="KW-1185">Reference proteome</keyword>
<dbReference type="EMBL" id="BAABDE010000052">
    <property type="protein sequence ID" value="GAA3851818.1"/>
    <property type="molecule type" value="Genomic_DNA"/>
</dbReference>
<protein>
    <submittedName>
        <fullName evidence="2">Uncharacterized protein</fullName>
    </submittedName>
</protein>
<sequence>MNHSARATNHTTASSAPLGPDREQSTPTPGTGTELAFAEVARLANELCEHLSDNQWRTAARIRELAEAALPTTGDR</sequence>